<dbReference type="InterPro" id="IPR003661">
    <property type="entry name" value="HisK_dim/P_dom"/>
</dbReference>
<dbReference type="EC" id="2.7.13.3" evidence="2"/>
<dbReference type="SUPFAM" id="SSF55874">
    <property type="entry name" value="ATPase domain of HSP90 chaperone/DNA topoisomerase II/histidine kinase"/>
    <property type="match status" value="1"/>
</dbReference>
<dbReference type="InterPro" id="IPR036097">
    <property type="entry name" value="HisK_dim/P_sf"/>
</dbReference>
<evidence type="ECO:0000313" key="12">
    <source>
        <dbReference type="Proteomes" id="UP000002008"/>
    </source>
</evidence>
<dbReference type="PROSITE" id="PS50113">
    <property type="entry name" value="PAC"/>
    <property type="match status" value="2"/>
</dbReference>
<keyword evidence="6" id="KW-0902">Two-component regulatory system</keyword>
<feature type="transmembrane region" description="Helical" evidence="7">
    <location>
        <begin position="28"/>
        <end position="53"/>
    </location>
</feature>
<dbReference type="InterPro" id="IPR000700">
    <property type="entry name" value="PAS-assoc_C"/>
</dbReference>
<feature type="transmembrane region" description="Helical" evidence="7">
    <location>
        <begin position="112"/>
        <end position="129"/>
    </location>
</feature>
<evidence type="ECO:0000256" key="5">
    <source>
        <dbReference type="ARBA" id="ARBA00022777"/>
    </source>
</evidence>
<keyword evidence="7" id="KW-1133">Transmembrane helix</keyword>
<dbReference type="Pfam" id="PF08448">
    <property type="entry name" value="PAS_4"/>
    <property type="match status" value="1"/>
</dbReference>
<name>A9WA38_CHLAA</name>
<feature type="domain" description="Histidine kinase" evidence="8">
    <location>
        <begin position="478"/>
        <end position="694"/>
    </location>
</feature>
<dbReference type="InterPro" id="IPR004358">
    <property type="entry name" value="Sig_transdc_His_kin-like_C"/>
</dbReference>
<dbReference type="EnsemblBacteria" id="ABY36720">
    <property type="protein sequence ID" value="ABY36720"/>
    <property type="gene ID" value="Caur_3536"/>
</dbReference>
<feature type="domain" description="PAS" evidence="9">
    <location>
        <begin position="335"/>
        <end position="405"/>
    </location>
</feature>
<protein>
    <recommendedName>
        <fullName evidence="2">histidine kinase</fullName>
        <ecNumber evidence="2">2.7.13.3</ecNumber>
    </recommendedName>
</protein>
<dbReference type="PANTHER" id="PTHR43304">
    <property type="entry name" value="PHYTOCHROME-LIKE PROTEIN CPH1"/>
    <property type="match status" value="1"/>
</dbReference>
<evidence type="ECO:0000256" key="3">
    <source>
        <dbReference type="ARBA" id="ARBA00022553"/>
    </source>
</evidence>
<dbReference type="CDD" id="cd00130">
    <property type="entry name" value="PAS"/>
    <property type="match status" value="2"/>
</dbReference>
<dbReference type="InterPro" id="IPR013655">
    <property type="entry name" value="PAS_fold_3"/>
</dbReference>
<dbReference type="GO" id="GO:0000155">
    <property type="term" value="F:phosphorelay sensor kinase activity"/>
    <property type="evidence" value="ECO:0007669"/>
    <property type="project" value="InterPro"/>
</dbReference>
<keyword evidence="4" id="KW-0808">Transferase</keyword>
<dbReference type="Gene3D" id="2.10.70.100">
    <property type="match status" value="1"/>
</dbReference>
<reference evidence="12" key="1">
    <citation type="journal article" date="2011" name="BMC Genomics">
        <title>Complete genome sequence of the filamentous anoxygenic phototrophic bacterium Chloroflexus aurantiacus.</title>
        <authorList>
            <person name="Tang K.H."/>
            <person name="Barry K."/>
            <person name="Chertkov O."/>
            <person name="Dalin E."/>
            <person name="Han C.S."/>
            <person name="Hauser L.J."/>
            <person name="Honchak B.M."/>
            <person name="Karbach L.E."/>
            <person name="Land M.L."/>
            <person name="Lapidus A."/>
            <person name="Larimer F.W."/>
            <person name="Mikhailova N."/>
            <person name="Pitluck S."/>
            <person name="Pierson B.K."/>
            <person name="Blankenship R.E."/>
        </authorList>
    </citation>
    <scope>NUCLEOTIDE SEQUENCE [LARGE SCALE GENOMIC DNA]</scope>
    <source>
        <strain evidence="12">ATCC 29366 / DSM 635 / J-10-fl</strain>
    </source>
</reference>
<dbReference type="InterPro" id="IPR036890">
    <property type="entry name" value="HATPase_C_sf"/>
</dbReference>
<dbReference type="PANTHER" id="PTHR43304:SF1">
    <property type="entry name" value="PAC DOMAIN-CONTAINING PROTEIN"/>
    <property type="match status" value="1"/>
</dbReference>
<dbReference type="Gene3D" id="3.30.450.20">
    <property type="entry name" value="PAS domain"/>
    <property type="match status" value="2"/>
</dbReference>
<dbReference type="InterPro" id="IPR001610">
    <property type="entry name" value="PAC"/>
</dbReference>
<dbReference type="FunFam" id="3.30.565.10:FF:000006">
    <property type="entry name" value="Sensor histidine kinase WalK"/>
    <property type="match status" value="1"/>
</dbReference>
<evidence type="ECO:0000256" key="7">
    <source>
        <dbReference type="SAM" id="Phobius"/>
    </source>
</evidence>
<keyword evidence="7" id="KW-0472">Membrane</keyword>
<evidence type="ECO:0000313" key="11">
    <source>
        <dbReference type="EMBL" id="ABY36720.1"/>
    </source>
</evidence>
<evidence type="ECO:0000259" key="9">
    <source>
        <dbReference type="PROSITE" id="PS50112"/>
    </source>
</evidence>
<dbReference type="InterPro" id="IPR005467">
    <property type="entry name" value="His_kinase_dom"/>
</dbReference>
<dbReference type="PRINTS" id="PR00344">
    <property type="entry name" value="BCTRLSENSOR"/>
</dbReference>
<evidence type="ECO:0000256" key="2">
    <source>
        <dbReference type="ARBA" id="ARBA00012438"/>
    </source>
</evidence>
<dbReference type="InterPro" id="IPR035965">
    <property type="entry name" value="PAS-like_dom_sf"/>
</dbReference>
<dbReference type="STRING" id="324602.Caur_3536"/>
<organism evidence="11 12">
    <name type="scientific">Chloroflexus aurantiacus (strain ATCC 29366 / DSM 635 / J-10-fl)</name>
    <dbReference type="NCBI Taxonomy" id="324602"/>
    <lineage>
        <taxon>Bacteria</taxon>
        <taxon>Bacillati</taxon>
        <taxon>Chloroflexota</taxon>
        <taxon>Chloroflexia</taxon>
        <taxon>Chloroflexales</taxon>
        <taxon>Chloroflexineae</taxon>
        <taxon>Chloroflexaceae</taxon>
        <taxon>Chloroflexus</taxon>
    </lineage>
</organism>
<dbReference type="KEGG" id="cau:Caur_3536"/>
<gene>
    <name evidence="11" type="ordered locus">Caur_3536</name>
</gene>
<dbReference type="AlphaFoldDB" id="A9WA38"/>
<dbReference type="PATRIC" id="fig|324602.8.peg.3985"/>
<feature type="domain" description="PAC" evidence="10">
    <location>
        <begin position="408"/>
        <end position="460"/>
    </location>
</feature>
<dbReference type="HOGENOM" id="CLU_391147_0_0_0"/>
<dbReference type="InParanoid" id="A9WA38"/>
<dbReference type="InterPro" id="IPR003594">
    <property type="entry name" value="HATPase_dom"/>
</dbReference>
<dbReference type="SMART" id="SM00086">
    <property type="entry name" value="PAC"/>
    <property type="match status" value="2"/>
</dbReference>
<keyword evidence="7" id="KW-0812">Transmembrane</keyword>
<evidence type="ECO:0000259" key="10">
    <source>
        <dbReference type="PROSITE" id="PS50113"/>
    </source>
</evidence>
<sequence length="705" mass="79512">MNLHRFLSTIWPADRHLELLSGNERQRVAFLLSPIFAVFTIITAIYSIITPWIYSTPAIPLIASAIMIIVFATGAWLVQRGAIYVASGLVCSVIWLIVTFIVFFTGGLQSSVLLNYVIVILLAGVGFGWRGIISAVLASGTAISAILFLTITNRLPTTTPLLESPLAYAVTMLVILLLAGTILSVADIQLVTAIKATRAKNIERERAEQQLRQALLAARAGAWEWDAVNRTIRWSPENYPLLGMNPDQDRLNFRTWIERVHPDDRQALQEAIDRAIHGRQEFAVEFRVIWPDGSIHWLRGIGQPLVQPDGSVQGMYGLQIDITAQKAIEIELARSELYYRTLVEDLPALVCRFRADGTLTFVNDLYCQTFQRSRDELIGFNFYELIPPEQRERVAADIALLSREQPTIEHEHEVIHPDGSIGWQRWVNRLLFDEYGEPFEYQAVGMDITVRKRAEIEREHLLRELTARNSELEQFTYTVSHDLKSPLITIKGFAGYIERDLAAGRLERIPADIQRIKVAADRMYQLLEDLLNLSRAGRQLNQPSRIGLGLLISEAAAAVSGRLAERNVYLHLPPNLPEIYGDRTRLREVFQNLIDNAAKFMGDQPNPQIWIEARRADLPGFVLVSVRDNGIGIEPRYLQRVFGLFERLNAQVDGTGIGLALARRIVEAHGGKIWVESEGLGKGTTFYLTLPEPPRHEERVQGLIE</sequence>
<dbReference type="Pfam" id="PF08447">
    <property type="entry name" value="PAS_3"/>
    <property type="match status" value="1"/>
</dbReference>
<dbReference type="Gene3D" id="1.10.287.130">
    <property type="match status" value="1"/>
</dbReference>
<dbReference type="Pfam" id="PF00512">
    <property type="entry name" value="HisKA"/>
    <property type="match status" value="1"/>
</dbReference>
<dbReference type="SMART" id="SM00091">
    <property type="entry name" value="PAS"/>
    <property type="match status" value="2"/>
</dbReference>
<dbReference type="NCBIfam" id="TIGR00229">
    <property type="entry name" value="sensory_box"/>
    <property type="match status" value="2"/>
</dbReference>
<dbReference type="eggNOG" id="COG2202">
    <property type="taxonomic scope" value="Bacteria"/>
</dbReference>
<accession>A9WA38</accession>
<dbReference type="eggNOG" id="COG4251">
    <property type="taxonomic scope" value="Bacteria"/>
</dbReference>
<dbReference type="CDD" id="cd00082">
    <property type="entry name" value="HisKA"/>
    <property type="match status" value="1"/>
</dbReference>
<dbReference type="SMART" id="SM00387">
    <property type="entry name" value="HATPase_c"/>
    <property type="match status" value="1"/>
</dbReference>
<dbReference type="PROSITE" id="PS50109">
    <property type="entry name" value="HIS_KIN"/>
    <property type="match status" value="1"/>
</dbReference>
<dbReference type="EMBL" id="CP000909">
    <property type="protein sequence ID" value="ABY36720.1"/>
    <property type="molecule type" value="Genomic_DNA"/>
</dbReference>
<dbReference type="PROSITE" id="PS50112">
    <property type="entry name" value="PAS"/>
    <property type="match status" value="2"/>
</dbReference>
<dbReference type="InterPro" id="IPR013656">
    <property type="entry name" value="PAS_4"/>
</dbReference>
<dbReference type="Gene3D" id="3.30.565.10">
    <property type="entry name" value="Histidine kinase-like ATPase, C-terminal domain"/>
    <property type="match status" value="1"/>
</dbReference>
<evidence type="ECO:0000256" key="6">
    <source>
        <dbReference type="ARBA" id="ARBA00023012"/>
    </source>
</evidence>
<feature type="transmembrane region" description="Helical" evidence="7">
    <location>
        <begin position="85"/>
        <end position="106"/>
    </location>
</feature>
<feature type="transmembrane region" description="Helical" evidence="7">
    <location>
        <begin position="167"/>
        <end position="194"/>
    </location>
</feature>
<feature type="domain" description="PAC" evidence="10">
    <location>
        <begin position="282"/>
        <end position="334"/>
    </location>
</feature>
<dbReference type="SUPFAM" id="SSF47384">
    <property type="entry name" value="Homodimeric domain of signal transducing histidine kinase"/>
    <property type="match status" value="1"/>
</dbReference>
<keyword evidence="5" id="KW-0418">Kinase</keyword>
<dbReference type="SMART" id="SM00388">
    <property type="entry name" value="HisKA"/>
    <property type="match status" value="1"/>
</dbReference>
<dbReference type="InterPro" id="IPR000014">
    <property type="entry name" value="PAS"/>
</dbReference>
<dbReference type="Pfam" id="PF02518">
    <property type="entry name" value="HATPase_c"/>
    <property type="match status" value="1"/>
</dbReference>
<evidence type="ECO:0000259" key="8">
    <source>
        <dbReference type="PROSITE" id="PS50109"/>
    </source>
</evidence>
<feature type="transmembrane region" description="Helical" evidence="7">
    <location>
        <begin position="136"/>
        <end position="155"/>
    </location>
</feature>
<dbReference type="InterPro" id="IPR052162">
    <property type="entry name" value="Sensor_kinase/Photoreceptor"/>
</dbReference>
<evidence type="ECO:0000256" key="1">
    <source>
        <dbReference type="ARBA" id="ARBA00000085"/>
    </source>
</evidence>
<feature type="transmembrane region" description="Helical" evidence="7">
    <location>
        <begin position="59"/>
        <end position="78"/>
    </location>
</feature>
<feature type="domain" description="PAS" evidence="9">
    <location>
        <begin position="207"/>
        <end position="279"/>
    </location>
</feature>
<dbReference type="Proteomes" id="UP000002008">
    <property type="component" value="Chromosome"/>
</dbReference>
<keyword evidence="3" id="KW-0597">Phosphoprotein</keyword>
<keyword evidence="12" id="KW-1185">Reference proteome</keyword>
<evidence type="ECO:0000256" key="4">
    <source>
        <dbReference type="ARBA" id="ARBA00022679"/>
    </source>
</evidence>
<comment type="catalytic activity">
    <reaction evidence="1">
        <text>ATP + protein L-histidine = ADP + protein N-phospho-L-histidine.</text>
        <dbReference type="EC" id="2.7.13.3"/>
    </reaction>
</comment>
<dbReference type="SUPFAM" id="SSF55785">
    <property type="entry name" value="PYP-like sensor domain (PAS domain)"/>
    <property type="match status" value="2"/>
</dbReference>
<dbReference type="GO" id="GO:0004673">
    <property type="term" value="F:protein histidine kinase activity"/>
    <property type="evidence" value="ECO:0000318"/>
    <property type="project" value="GO_Central"/>
</dbReference>
<proteinExistence type="predicted"/>